<dbReference type="InParanoid" id="G7DTW9"/>
<sequence length="207" mass="23220">MFDEHSFSSLVSQQYVFYNSLKMLGLLVLVASLASHVCGDVLKMPIVQRSPESQLTNITPFTVTFRMATDMYGIFSKDCTFQLNWDRVLKRYISVAGGIPDCTPGDHISIPALSLFEQGQYMWFIEMSQPGVHYAFSGTQVMPRSCLGDLTPCCLAHDRNDAQGHILTWQMDAGSTIGNMQLGDKQFAELDFNGKNRLKRTRNSDEA</sequence>
<dbReference type="RefSeq" id="XP_014570304.1">
    <property type="nucleotide sequence ID" value="XM_014714818.1"/>
</dbReference>
<dbReference type="Proteomes" id="UP000009131">
    <property type="component" value="Unassembled WGS sequence"/>
</dbReference>
<keyword evidence="2" id="KW-1185">Reference proteome</keyword>
<dbReference type="HOGENOM" id="CLU_1326676_0_0_1"/>
<evidence type="ECO:0000313" key="2">
    <source>
        <dbReference type="Proteomes" id="UP000009131"/>
    </source>
</evidence>
<reference evidence="1 2" key="2">
    <citation type="journal article" date="2012" name="Open Biol.">
        <title>Characteristics of nucleosomes and linker DNA regions on the genome of the basidiomycete Mixia osmundae revealed by mono- and dinucleosome mapping.</title>
        <authorList>
            <person name="Nishida H."/>
            <person name="Kondo S."/>
            <person name="Matsumoto T."/>
            <person name="Suzuki Y."/>
            <person name="Yoshikawa H."/>
            <person name="Taylor T.D."/>
            <person name="Sugiyama J."/>
        </authorList>
    </citation>
    <scope>NUCLEOTIDE SEQUENCE [LARGE SCALE GENOMIC DNA]</scope>
    <source>
        <strain evidence="2">CBS 9802 / IAM 14324 / JCM 22182 / KY 12970</strain>
    </source>
</reference>
<evidence type="ECO:0000313" key="1">
    <source>
        <dbReference type="EMBL" id="GAA94029.1"/>
    </source>
</evidence>
<name>G7DTW9_MIXOS</name>
<proteinExistence type="predicted"/>
<organism evidence="1 2">
    <name type="scientific">Mixia osmundae (strain CBS 9802 / IAM 14324 / JCM 22182 / KY 12970)</name>
    <dbReference type="NCBI Taxonomy" id="764103"/>
    <lineage>
        <taxon>Eukaryota</taxon>
        <taxon>Fungi</taxon>
        <taxon>Dikarya</taxon>
        <taxon>Basidiomycota</taxon>
        <taxon>Pucciniomycotina</taxon>
        <taxon>Mixiomycetes</taxon>
        <taxon>Mixiales</taxon>
        <taxon>Mixiaceae</taxon>
        <taxon>Mixia</taxon>
    </lineage>
</organism>
<dbReference type="AlphaFoldDB" id="G7DTW9"/>
<protein>
    <submittedName>
        <fullName evidence="1">Uncharacterized protein</fullName>
    </submittedName>
</protein>
<accession>G7DTW9</accession>
<reference evidence="1 2" key="1">
    <citation type="journal article" date="2011" name="J. Gen. Appl. Microbiol.">
        <title>Draft genome sequencing of the enigmatic basidiomycete Mixia osmundae.</title>
        <authorList>
            <person name="Nishida H."/>
            <person name="Nagatsuka Y."/>
            <person name="Sugiyama J."/>
        </authorList>
    </citation>
    <scope>NUCLEOTIDE SEQUENCE [LARGE SCALE GENOMIC DNA]</scope>
    <source>
        <strain evidence="2">CBS 9802 / IAM 14324 / JCM 22182 / KY 12970</strain>
    </source>
</reference>
<comment type="caution">
    <text evidence="1">The sequence shown here is derived from an EMBL/GenBank/DDBJ whole genome shotgun (WGS) entry which is preliminary data.</text>
</comment>
<dbReference type="EMBL" id="BABT02000026">
    <property type="protein sequence ID" value="GAA94029.1"/>
    <property type="molecule type" value="Genomic_DNA"/>
</dbReference>
<gene>
    <name evidence="1" type="primary">Mo00676</name>
    <name evidence="1" type="ORF">E5Q_00676</name>
</gene>